<keyword evidence="7" id="KW-0573">Peptidoglycan synthesis</keyword>
<evidence type="ECO:0000256" key="8">
    <source>
        <dbReference type="ARBA" id="ARBA00022989"/>
    </source>
</evidence>
<evidence type="ECO:0000256" key="4">
    <source>
        <dbReference type="ARBA" id="ARBA00022679"/>
    </source>
</evidence>
<proteinExistence type="predicted"/>
<dbReference type="EMBL" id="JBHULI010000024">
    <property type="protein sequence ID" value="MFD2532474.1"/>
    <property type="molecule type" value="Genomic_DNA"/>
</dbReference>
<dbReference type="InterPro" id="IPR023346">
    <property type="entry name" value="Lysozyme-like_dom_sf"/>
</dbReference>
<keyword evidence="4" id="KW-0808">Transferase</keyword>
<dbReference type="PANTHER" id="PTHR30400">
    <property type="entry name" value="MONOFUNCTIONAL BIOSYNTHETIC PEPTIDOGLYCAN TRANSGLYCOSYLASE"/>
    <property type="match status" value="1"/>
</dbReference>
<organism evidence="13 14">
    <name type="scientific">Gracilimonas halophila</name>
    <dbReference type="NCBI Taxonomy" id="1834464"/>
    <lineage>
        <taxon>Bacteria</taxon>
        <taxon>Pseudomonadati</taxon>
        <taxon>Balneolota</taxon>
        <taxon>Balneolia</taxon>
        <taxon>Balneolales</taxon>
        <taxon>Balneolaceae</taxon>
        <taxon>Gracilimonas</taxon>
    </lineage>
</organism>
<evidence type="ECO:0000256" key="2">
    <source>
        <dbReference type="ARBA" id="ARBA00022519"/>
    </source>
</evidence>
<gene>
    <name evidence="13" type="ORF">ACFSVN_08460</name>
</gene>
<dbReference type="Proteomes" id="UP001597460">
    <property type="component" value="Unassembled WGS sequence"/>
</dbReference>
<dbReference type="InterPro" id="IPR036950">
    <property type="entry name" value="PBP_transglycosylase"/>
</dbReference>
<protein>
    <submittedName>
        <fullName evidence="13">Transglycosylase domain-containing protein</fullName>
    </submittedName>
</protein>
<dbReference type="InterPro" id="IPR011812">
    <property type="entry name" value="Pep_trsgly"/>
</dbReference>
<evidence type="ECO:0000256" key="5">
    <source>
        <dbReference type="ARBA" id="ARBA00022692"/>
    </source>
</evidence>
<keyword evidence="5 11" id="KW-0812">Transmembrane</keyword>
<reference evidence="14" key="1">
    <citation type="journal article" date="2019" name="Int. J. Syst. Evol. Microbiol.">
        <title>The Global Catalogue of Microorganisms (GCM) 10K type strain sequencing project: providing services to taxonomists for standard genome sequencing and annotation.</title>
        <authorList>
            <consortium name="The Broad Institute Genomics Platform"/>
            <consortium name="The Broad Institute Genome Sequencing Center for Infectious Disease"/>
            <person name="Wu L."/>
            <person name="Ma J."/>
        </authorList>
    </citation>
    <scope>NUCLEOTIDE SEQUENCE [LARGE SCALE GENOMIC DNA]</scope>
    <source>
        <strain evidence="14">KCTC 52042</strain>
    </source>
</reference>
<keyword evidence="3" id="KW-0328">Glycosyltransferase</keyword>
<name>A0ABW5JLJ0_9BACT</name>
<evidence type="ECO:0000313" key="13">
    <source>
        <dbReference type="EMBL" id="MFD2532474.1"/>
    </source>
</evidence>
<keyword evidence="8 11" id="KW-1133">Transmembrane helix</keyword>
<dbReference type="PANTHER" id="PTHR30400:SF0">
    <property type="entry name" value="BIOSYNTHETIC PEPTIDOGLYCAN TRANSGLYCOSYLASE"/>
    <property type="match status" value="1"/>
</dbReference>
<evidence type="ECO:0000256" key="7">
    <source>
        <dbReference type="ARBA" id="ARBA00022984"/>
    </source>
</evidence>
<comment type="caution">
    <text evidence="13">The sequence shown here is derived from an EMBL/GenBank/DDBJ whole genome shotgun (WGS) entry which is preliminary data.</text>
</comment>
<evidence type="ECO:0000256" key="1">
    <source>
        <dbReference type="ARBA" id="ARBA00022475"/>
    </source>
</evidence>
<keyword evidence="6" id="KW-0133">Cell shape</keyword>
<evidence type="ECO:0000256" key="6">
    <source>
        <dbReference type="ARBA" id="ARBA00022960"/>
    </source>
</evidence>
<feature type="domain" description="Glycosyl transferase family 51" evidence="12">
    <location>
        <begin position="58"/>
        <end position="104"/>
    </location>
</feature>
<evidence type="ECO:0000259" key="12">
    <source>
        <dbReference type="Pfam" id="PF00912"/>
    </source>
</evidence>
<keyword evidence="9 11" id="KW-0472">Membrane</keyword>
<keyword evidence="10" id="KW-0961">Cell wall biogenesis/degradation</keyword>
<dbReference type="SUPFAM" id="SSF53955">
    <property type="entry name" value="Lysozyme-like"/>
    <property type="match status" value="1"/>
</dbReference>
<dbReference type="Pfam" id="PF00912">
    <property type="entry name" value="Transgly"/>
    <property type="match status" value="1"/>
</dbReference>
<evidence type="ECO:0000256" key="9">
    <source>
        <dbReference type="ARBA" id="ARBA00023136"/>
    </source>
</evidence>
<feature type="transmembrane region" description="Helical" evidence="11">
    <location>
        <begin position="12"/>
        <end position="34"/>
    </location>
</feature>
<evidence type="ECO:0000256" key="3">
    <source>
        <dbReference type="ARBA" id="ARBA00022676"/>
    </source>
</evidence>
<evidence type="ECO:0000256" key="10">
    <source>
        <dbReference type="ARBA" id="ARBA00023316"/>
    </source>
</evidence>
<evidence type="ECO:0000256" key="11">
    <source>
        <dbReference type="SAM" id="Phobius"/>
    </source>
</evidence>
<dbReference type="InterPro" id="IPR001264">
    <property type="entry name" value="Glyco_trans_51"/>
</dbReference>
<keyword evidence="14" id="KW-1185">Reference proteome</keyword>
<dbReference type="Gene3D" id="1.10.3810.10">
    <property type="entry name" value="Biosynthetic peptidoglycan transglycosylase-like"/>
    <property type="match status" value="1"/>
</dbReference>
<keyword evidence="2" id="KW-0997">Cell inner membrane</keyword>
<keyword evidence="1" id="KW-1003">Cell membrane</keyword>
<dbReference type="RefSeq" id="WP_390300960.1">
    <property type="nucleotide sequence ID" value="NZ_JBHULI010000024.1"/>
</dbReference>
<accession>A0ABW5JLJ0</accession>
<sequence length="129" mass="15564">MEEQTSFPWKKYGQIAGGVLLGWTFWFCLLLMILRWVNPPFTAFTIQENWEELEKERYNLREFWIRAEQIPDHLKLALVASEDQRFYEHWGLDLAAIEEAIEEKKLSDTIINALPSHFYMFDEEMNFIR</sequence>
<evidence type="ECO:0000313" key="14">
    <source>
        <dbReference type="Proteomes" id="UP001597460"/>
    </source>
</evidence>